<evidence type="ECO:0000256" key="11">
    <source>
        <dbReference type="ARBA" id="ARBA00023237"/>
    </source>
</evidence>
<keyword evidence="6 14" id="KW-0732">Signal</keyword>
<evidence type="ECO:0000256" key="9">
    <source>
        <dbReference type="ARBA" id="ARBA00023077"/>
    </source>
</evidence>
<reference evidence="17 18" key="1">
    <citation type="submission" date="2019-05" db="EMBL/GenBank/DDBJ databases">
        <title>Complete genome sequence of Pseudoalteromonas sp. 16-SW-7(T) isolated from the Okhotsk Sea, Russia.</title>
        <authorList>
            <person name="Nguyen T.H."/>
            <person name="Nedashkovskaya O.I."/>
            <person name="Kim S.-G."/>
        </authorList>
    </citation>
    <scope>NUCLEOTIDE SEQUENCE [LARGE SCALE GENOMIC DNA]</scope>
    <source>
        <strain evidence="17 18">16-SW-7</strain>
    </source>
</reference>
<dbReference type="PANTHER" id="PTHR32552:SF89">
    <property type="entry name" value="CATECHOLATE SIDEROPHORE RECEPTOR FIU"/>
    <property type="match status" value="1"/>
</dbReference>
<feature type="chain" id="PRO_5020562495" evidence="14">
    <location>
        <begin position="25"/>
        <end position="916"/>
    </location>
</feature>
<evidence type="ECO:0000256" key="7">
    <source>
        <dbReference type="ARBA" id="ARBA00023004"/>
    </source>
</evidence>
<keyword evidence="8" id="KW-0406">Ion transport</keyword>
<dbReference type="EMBL" id="CP040559">
    <property type="protein sequence ID" value="QCU76446.1"/>
    <property type="molecule type" value="Genomic_DNA"/>
</dbReference>
<evidence type="ECO:0000256" key="5">
    <source>
        <dbReference type="ARBA" id="ARBA00022692"/>
    </source>
</evidence>
<keyword evidence="9 13" id="KW-0798">TonB box</keyword>
<feature type="domain" description="TonB-dependent receptor plug" evidence="16">
    <location>
        <begin position="56"/>
        <end position="167"/>
    </location>
</feature>
<name>A0A4P9J6F8_9GAMM</name>
<dbReference type="InterPro" id="IPR000531">
    <property type="entry name" value="Beta-barrel_TonB"/>
</dbReference>
<dbReference type="GO" id="GO:0015344">
    <property type="term" value="F:siderophore uptake transmembrane transporter activity"/>
    <property type="evidence" value="ECO:0007669"/>
    <property type="project" value="TreeGrafter"/>
</dbReference>
<evidence type="ECO:0000256" key="3">
    <source>
        <dbReference type="ARBA" id="ARBA00022452"/>
    </source>
</evidence>
<keyword evidence="11 12" id="KW-0998">Cell outer membrane</keyword>
<dbReference type="GO" id="GO:0009279">
    <property type="term" value="C:cell outer membrane"/>
    <property type="evidence" value="ECO:0007669"/>
    <property type="project" value="UniProtKB-SubCell"/>
</dbReference>
<evidence type="ECO:0000256" key="8">
    <source>
        <dbReference type="ARBA" id="ARBA00023065"/>
    </source>
</evidence>
<dbReference type="Gene3D" id="2.170.130.10">
    <property type="entry name" value="TonB-dependent receptor, plug domain"/>
    <property type="match status" value="1"/>
</dbReference>
<evidence type="ECO:0000256" key="1">
    <source>
        <dbReference type="ARBA" id="ARBA00004571"/>
    </source>
</evidence>
<dbReference type="InterPro" id="IPR037066">
    <property type="entry name" value="Plug_dom_sf"/>
</dbReference>
<evidence type="ECO:0000259" key="16">
    <source>
        <dbReference type="Pfam" id="PF07715"/>
    </source>
</evidence>
<dbReference type="SUPFAM" id="SSF56935">
    <property type="entry name" value="Porins"/>
    <property type="match status" value="1"/>
</dbReference>
<proteinExistence type="inferred from homology"/>
<organism evidence="17 18">
    <name type="scientific">Pseudoalteromonas distincta</name>
    <dbReference type="NCBI Taxonomy" id="77608"/>
    <lineage>
        <taxon>Bacteria</taxon>
        <taxon>Pseudomonadati</taxon>
        <taxon>Pseudomonadota</taxon>
        <taxon>Gammaproteobacteria</taxon>
        <taxon>Alteromonadales</taxon>
        <taxon>Pseudoalteromonadaceae</taxon>
        <taxon>Pseudoalteromonas</taxon>
    </lineage>
</organism>
<comment type="subcellular location">
    <subcellularLocation>
        <location evidence="1 12">Cell outer membrane</location>
        <topology evidence="1 12">Multi-pass membrane protein</topology>
    </subcellularLocation>
</comment>
<dbReference type="Proteomes" id="UP000310065">
    <property type="component" value="Chromosome S1"/>
</dbReference>
<keyword evidence="2 12" id="KW-0813">Transport</keyword>
<keyword evidence="10 12" id="KW-0472">Membrane</keyword>
<dbReference type="InterPro" id="IPR012910">
    <property type="entry name" value="Plug_dom"/>
</dbReference>
<dbReference type="KEGG" id="pdv:FFU37_18455"/>
<keyword evidence="17" id="KW-0675">Receptor</keyword>
<dbReference type="Pfam" id="PF00593">
    <property type="entry name" value="TonB_dep_Rec_b-barrel"/>
    <property type="match status" value="1"/>
</dbReference>
<dbReference type="AlphaFoldDB" id="A0A4P9J6F8"/>
<keyword evidence="5 12" id="KW-0812">Transmembrane</keyword>
<evidence type="ECO:0000256" key="14">
    <source>
        <dbReference type="SAM" id="SignalP"/>
    </source>
</evidence>
<evidence type="ECO:0000313" key="17">
    <source>
        <dbReference type="EMBL" id="QCU76446.1"/>
    </source>
</evidence>
<evidence type="ECO:0000259" key="15">
    <source>
        <dbReference type="Pfam" id="PF00593"/>
    </source>
</evidence>
<dbReference type="PANTHER" id="PTHR32552">
    <property type="entry name" value="FERRICHROME IRON RECEPTOR-RELATED"/>
    <property type="match status" value="1"/>
</dbReference>
<sequence length="916" mass="100718">MFNKNVIAISIAAVFAAPSSQLFAQEAAQEAQQTEKAEVQDIERVIVTGVTRNMQKMEATFSINTISEEEMKVLAPHGAAELLGNIPGFFPEGGTAGESHNNVLVRGLPQAGGYRYVPNLIDGLPVYEEPEAPFMNNDVFIKPDLMTTTVEAVKGGPGGVLYSNALGAAVNYITRTGTQDFEGAYKIEVGDWGHVRNDFFVAGPINDNLTYALGGFYRVADGIRDPGYTGNSGGQFRGNLLYISDDGSTEVKLQAHVINDKTNFYQNIPYSITADRAPGTSENPFEIDPSRVNSLGVDFSDGTVLSHQTSFYELYNADGSQLKLDISDGIQPKFNIYTFELTKDFANQWRFDTALRATSGSNGFHALFNDPPTERSRLEAEQFSRIQSFDGVIGDSYANATGVKAFYSDTVTGTDLSTAERADSILAHNIPVYGMVDATSYVGDFRLSRFFDFEEHSHELTFGLYTSHYTYEVQSVFASAYSNISESSRLVDLYAVDENDQQVGPSISQGGVDQPALFGLGADATMRTNAFYFLDHISMLDDRLQIDIGGRYQELEVDRVTTNSFDPGNSSNDFTPSDVVVGSTNDTLADNFVNVPDGTPQFASESYDAFGWTIGANYRLTDTVTTYLSYADTFRLPGFEDYIFGGPATNPSTGDIARGDLVENIKQYEGGIRFSEKNYEFNFSGFYIDFAAKETLAATLDDLSDTGANGVSCSAVPAPDDCAKIRDSYRTSLKTHGIEFEGKYRPEWLDGLSLQGSIVWQDPKQGQDSAIRSAIIETDTDGDGINDTRRYDVSSGADRRPRRQSQWLINVRPSYTFSELPVTIYGQVMHYSERFSDDGNTNVTIYPGYTQLNAGMLYSFTEDMEFQLHVNNLNNADSFTEGSSVTEGLRFSNGDYTGVARPLLGRTIKASLMINF</sequence>
<comment type="similarity">
    <text evidence="12 13">Belongs to the TonB-dependent receptor family.</text>
</comment>
<evidence type="ECO:0000256" key="4">
    <source>
        <dbReference type="ARBA" id="ARBA00022496"/>
    </source>
</evidence>
<gene>
    <name evidence="17" type="ORF">FFU37_18455</name>
</gene>
<dbReference type="InterPro" id="IPR039426">
    <property type="entry name" value="TonB-dep_rcpt-like"/>
</dbReference>
<dbReference type="InterPro" id="IPR036942">
    <property type="entry name" value="Beta-barrel_TonB_sf"/>
</dbReference>
<evidence type="ECO:0000256" key="2">
    <source>
        <dbReference type="ARBA" id="ARBA00022448"/>
    </source>
</evidence>
<protein>
    <submittedName>
        <fullName evidence="17">TonB-dependent receptor</fullName>
    </submittedName>
</protein>
<dbReference type="GeneID" id="88777652"/>
<keyword evidence="4" id="KW-0410">Iron transport</keyword>
<dbReference type="PROSITE" id="PS52016">
    <property type="entry name" value="TONB_DEPENDENT_REC_3"/>
    <property type="match status" value="1"/>
</dbReference>
<keyword evidence="7" id="KW-0408">Iron</keyword>
<dbReference type="Gene3D" id="2.40.170.20">
    <property type="entry name" value="TonB-dependent receptor, beta-barrel domain"/>
    <property type="match status" value="1"/>
</dbReference>
<dbReference type="RefSeq" id="WP_138490255.1">
    <property type="nucleotide sequence ID" value="NZ_CP040559.1"/>
</dbReference>
<evidence type="ECO:0000256" key="10">
    <source>
        <dbReference type="ARBA" id="ARBA00023136"/>
    </source>
</evidence>
<accession>A0A4P9J6F8</accession>
<evidence type="ECO:0000313" key="18">
    <source>
        <dbReference type="Proteomes" id="UP000310065"/>
    </source>
</evidence>
<dbReference type="Pfam" id="PF07715">
    <property type="entry name" value="Plug"/>
    <property type="match status" value="1"/>
</dbReference>
<feature type="signal peptide" evidence="14">
    <location>
        <begin position="1"/>
        <end position="24"/>
    </location>
</feature>
<evidence type="ECO:0000256" key="6">
    <source>
        <dbReference type="ARBA" id="ARBA00022729"/>
    </source>
</evidence>
<evidence type="ECO:0000256" key="13">
    <source>
        <dbReference type="RuleBase" id="RU003357"/>
    </source>
</evidence>
<keyword evidence="3 12" id="KW-1134">Transmembrane beta strand</keyword>
<feature type="domain" description="TonB-dependent receptor-like beta-barrel" evidence="15">
    <location>
        <begin position="375"/>
        <end position="873"/>
    </location>
</feature>
<evidence type="ECO:0000256" key="12">
    <source>
        <dbReference type="PROSITE-ProRule" id="PRU01360"/>
    </source>
</evidence>